<dbReference type="GO" id="GO:0003995">
    <property type="term" value="F:acyl-CoA dehydrogenase activity"/>
    <property type="evidence" value="ECO:0007669"/>
    <property type="project" value="TreeGrafter"/>
</dbReference>
<organism evidence="1 2">
    <name type="scientific">Diploscapter pachys</name>
    <dbReference type="NCBI Taxonomy" id="2018661"/>
    <lineage>
        <taxon>Eukaryota</taxon>
        <taxon>Metazoa</taxon>
        <taxon>Ecdysozoa</taxon>
        <taxon>Nematoda</taxon>
        <taxon>Chromadorea</taxon>
        <taxon>Rhabditida</taxon>
        <taxon>Rhabditina</taxon>
        <taxon>Rhabditomorpha</taxon>
        <taxon>Rhabditoidea</taxon>
        <taxon>Rhabditidae</taxon>
        <taxon>Diploscapter</taxon>
    </lineage>
</organism>
<dbReference type="PANTHER" id="PTHR42707:SF3">
    <property type="entry name" value="ACYL-COA DEHYDROGENASE AIDB-RELATED"/>
    <property type="match status" value="1"/>
</dbReference>
<dbReference type="InterPro" id="IPR052904">
    <property type="entry name" value="Acyl-CoA_dehydrogenase-like"/>
</dbReference>
<proteinExistence type="predicted"/>
<dbReference type="PANTHER" id="PTHR42707">
    <property type="entry name" value="ACYL-COA DEHYDROGENASE"/>
    <property type="match status" value="1"/>
</dbReference>
<gene>
    <name evidence="1" type="ORF">WR25_22312</name>
</gene>
<comment type="caution">
    <text evidence="1">The sequence shown here is derived from an EMBL/GenBank/DDBJ whole genome shotgun (WGS) entry which is preliminary data.</text>
</comment>
<protein>
    <submittedName>
        <fullName evidence="1">Uncharacterized protein</fullName>
    </submittedName>
</protein>
<dbReference type="AlphaFoldDB" id="A0A2A2KIS0"/>
<accession>A0A2A2KIS0</accession>
<reference evidence="1 2" key="1">
    <citation type="journal article" date="2017" name="Curr. Biol.">
        <title>Genome architecture and evolution of a unichromosomal asexual nematode.</title>
        <authorList>
            <person name="Fradin H."/>
            <person name="Zegar C."/>
            <person name="Gutwein M."/>
            <person name="Lucas J."/>
            <person name="Kovtun M."/>
            <person name="Corcoran D."/>
            <person name="Baugh L.R."/>
            <person name="Kiontke K."/>
            <person name="Gunsalus K."/>
            <person name="Fitch D.H."/>
            <person name="Piano F."/>
        </authorList>
    </citation>
    <scope>NUCLEOTIDE SEQUENCE [LARGE SCALE GENOMIC DNA]</scope>
    <source>
        <strain evidence="1">PF1309</strain>
    </source>
</reference>
<sequence>MRQALTQAAHHCAHRKGSGNVQCLDVLRALSKEPGVLEALFTELGDGHGDPRLAAFIGNLKGAFADTGDIQYRARQLTEDIAVALQAKLLLEAGNATVSDAFIGSRLGAGGRVYGVLPRGVDAAALVARATPAWAG</sequence>
<dbReference type="Proteomes" id="UP000218231">
    <property type="component" value="Unassembled WGS sequence"/>
</dbReference>
<name>A0A2A2KIS0_9BILA</name>
<evidence type="ECO:0000313" key="2">
    <source>
        <dbReference type="Proteomes" id="UP000218231"/>
    </source>
</evidence>
<keyword evidence="2" id="KW-1185">Reference proteome</keyword>
<dbReference type="EMBL" id="LIAE01008469">
    <property type="protein sequence ID" value="PAV73851.1"/>
    <property type="molecule type" value="Genomic_DNA"/>
</dbReference>
<evidence type="ECO:0000313" key="1">
    <source>
        <dbReference type="EMBL" id="PAV73851.1"/>
    </source>
</evidence>